<dbReference type="Proteomes" id="UP000887540">
    <property type="component" value="Unplaced"/>
</dbReference>
<dbReference type="PANTHER" id="PTHR11452:SF83">
    <property type="entry name" value="ALPHA-GALACTOSIDASE"/>
    <property type="match status" value="1"/>
</dbReference>
<dbReference type="SUPFAM" id="SSF51445">
    <property type="entry name" value="(Trans)glycosidases"/>
    <property type="match status" value="1"/>
</dbReference>
<keyword evidence="5 7" id="KW-0378">Hydrolase</keyword>
<dbReference type="InterPro" id="IPR041233">
    <property type="entry name" value="Melibiase_C"/>
</dbReference>
<evidence type="ECO:0000256" key="6">
    <source>
        <dbReference type="ARBA" id="ARBA00023295"/>
    </source>
</evidence>
<evidence type="ECO:0000313" key="9">
    <source>
        <dbReference type="Proteomes" id="UP000887540"/>
    </source>
</evidence>
<feature type="domain" description="Alpha galactosidase C-terminal" evidence="8">
    <location>
        <begin position="216"/>
        <end position="270"/>
    </location>
</feature>
<dbReference type="WBParaSite" id="ACRNAN_scaffold10773.g19344.t1">
    <property type="protein sequence ID" value="ACRNAN_scaffold10773.g19344.t1"/>
    <property type="gene ID" value="ACRNAN_scaffold10773.g19344"/>
</dbReference>
<dbReference type="AlphaFoldDB" id="A0A914CH40"/>
<dbReference type="EC" id="3.2.1.-" evidence="7"/>
<protein>
    <recommendedName>
        <fullName evidence="3 7">Alpha-galactosidase</fullName>
        <ecNumber evidence="7">3.2.1.-</ecNumber>
    </recommendedName>
</protein>
<dbReference type="Pfam" id="PF17801">
    <property type="entry name" value="Melibiase_C"/>
    <property type="match status" value="1"/>
</dbReference>
<dbReference type="InterPro" id="IPR013785">
    <property type="entry name" value="Aldolase_TIM"/>
</dbReference>
<dbReference type="GO" id="GO:0009311">
    <property type="term" value="P:oligosaccharide metabolic process"/>
    <property type="evidence" value="ECO:0007669"/>
    <property type="project" value="TreeGrafter"/>
</dbReference>
<sequence>MTRFPNGITGLATYIHTKGLKLGIYNDVGWKTCAGYPGGYTYEEVDAQTYASWGVDYLKYDGCNANDTMRNTGFVKMSNALRATGRSITYSTEWWGFDNNNLSAVAVYSNLERTGQDVSRSWKSIIGIIDYGVKNQNTFRAVTGPGFWMDADMIVCGNPEITLDQCKVQMSIWSIWSSPLIMSNDLRNMKNGSKEILQNKYVIAIDQDPLGRWGLMVNHTASFVFSSLGLNNPSGYNVLDLWAGKIVGTFKPSDTYLATSIPSTGVHFIKATALQ</sequence>
<comment type="subunit">
    <text evidence="7">Homodimer.</text>
</comment>
<keyword evidence="9" id="KW-1185">Reference proteome</keyword>
<dbReference type="InterPro" id="IPR013780">
    <property type="entry name" value="Glyco_hydro_b"/>
</dbReference>
<comment type="catalytic activity">
    <reaction evidence="1">
        <text>Hydrolysis of terminal, non-reducing alpha-D-galactose residues in alpha-D-galactosides, including galactose oligosaccharides, galactomannans and galactolipids.</text>
        <dbReference type="EC" id="3.2.1.22"/>
    </reaction>
</comment>
<evidence type="ECO:0000259" key="8">
    <source>
        <dbReference type="Pfam" id="PF17801"/>
    </source>
</evidence>
<organism evidence="9 10">
    <name type="scientific">Acrobeloides nanus</name>
    <dbReference type="NCBI Taxonomy" id="290746"/>
    <lineage>
        <taxon>Eukaryota</taxon>
        <taxon>Metazoa</taxon>
        <taxon>Ecdysozoa</taxon>
        <taxon>Nematoda</taxon>
        <taxon>Chromadorea</taxon>
        <taxon>Rhabditida</taxon>
        <taxon>Tylenchina</taxon>
        <taxon>Cephalobomorpha</taxon>
        <taxon>Cephaloboidea</taxon>
        <taxon>Cephalobidae</taxon>
        <taxon>Acrobeloides</taxon>
    </lineage>
</organism>
<dbReference type="GO" id="GO:0016139">
    <property type="term" value="P:glycoside catabolic process"/>
    <property type="evidence" value="ECO:0007669"/>
    <property type="project" value="TreeGrafter"/>
</dbReference>
<reference evidence="10" key="1">
    <citation type="submission" date="2022-11" db="UniProtKB">
        <authorList>
            <consortium name="WormBaseParasite"/>
        </authorList>
    </citation>
    <scope>IDENTIFICATION</scope>
</reference>
<keyword evidence="6 7" id="KW-0326">Glycosidase</keyword>
<dbReference type="Gene3D" id="2.60.40.1180">
    <property type="entry name" value="Golgi alpha-mannosidase II"/>
    <property type="match status" value="1"/>
</dbReference>
<evidence type="ECO:0000256" key="5">
    <source>
        <dbReference type="ARBA" id="ARBA00022801"/>
    </source>
</evidence>
<name>A0A914CH40_9BILA</name>
<dbReference type="PRINTS" id="PR00740">
    <property type="entry name" value="GLHYDRLASE27"/>
</dbReference>
<keyword evidence="4" id="KW-0732">Signal</keyword>
<proteinExistence type="inferred from homology"/>
<dbReference type="GO" id="GO:0004557">
    <property type="term" value="F:alpha-galactosidase activity"/>
    <property type="evidence" value="ECO:0007669"/>
    <property type="project" value="UniProtKB-EC"/>
</dbReference>
<keyword evidence="7" id="KW-1015">Disulfide bond</keyword>
<dbReference type="Pfam" id="PF16499">
    <property type="entry name" value="Melibiase_2"/>
    <property type="match status" value="1"/>
</dbReference>
<evidence type="ECO:0000313" key="10">
    <source>
        <dbReference type="WBParaSite" id="ACRNAN_scaffold10773.g19344.t1"/>
    </source>
</evidence>
<dbReference type="InterPro" id="IPR017853">
    <property type="entry name" value="GH"/>
</dbReference>
<comment type="similarity">
    <text evidence="2 7">Belongs to the glycosyl hydrolase 27 family.</text>
</comment>
<dbReference type="InterPro" id="IPR002241">
    <property type="entry name" value="Glyco_hydro_27"/>
</dbReference>
<evidence type="ECO:0000256" key="1">
    <source>
        <dbReference type="ARBA" id="ARBA00001255"/>
    </source>
</evidence>
<evidence type="ECO:0000256" key="3">
    <source>
        <dbReference type="ARBA" id="ARBA00012755"/>
    </source>
</evidence>
<evidence type="ECO:0000256" key="7">
    <source>
        <dbReference type="RuleBase" id="RU361168"/>
    </source>
</evidence>
<dbReference type="GO" id="GO:0005737">
    <property type="term" value="C:cytoplasm"/>
    <property type="evidence" value="ECO:0007669"/>
    <property type="project" value="TreeGrafter"/>
</dbReference>
<evidence type="ECO:0000256" key="2">
    <source>
        <dbReference type="ARBA" id="ARBA00009743"/>
    </source>
</evidence>
<dbReference type="CDD" id="cd14792">
    <property type="entry name" value="GH27"/>
    <property type="match status" value="1"/>
</dbReference>
<dbReference type="PANTHER" id="PTHR11452">
    <property type="entry name" value="ALPHA-GALACTOSIDASE/ALPHA-N-ACETYLGALACTOSAMINIDASE"/>
    <property type="match status" value="1"/>
</dbReference>
<accession>A0A914CH40</accession>
<dbReference type="Gene3D" id="3.20.20.70">
    <property type="entry name" value="Aldolase class I"/>
    <property type="match status" value="1"/>
</dbReference>
<evidence type="ECO:0000256" key="4">
    <source>
        <dbReference type="ARBA" id="ARBA00022729"/>
    </source>
</evidence>